<feature type="compositionally biased region" description="Polar residues" evidence="1">
    <location>
        <begin position="295"/>
        <end position="307"/>
    </location>
</feature>
<feature type="compositionally biased region" description="Basic residues" evidence="1">
    <location>
        <begin position="897"/>
        <end position="911"/>
    </location>
</feature>
<feature type="compositionally biased region" description="Basic and acidic residues" evidence="1">
    <location>
        <begin position="260"/>
        <end position="272"/>
    </location>
</feature>
<organism evidence="2 3">
    <name type="scientific">Schizosaccharomyces cryophilus (strain OY26 / ATCC MYA-4695 / CBS 11777 / NBRC 106824 / NRRL Y48691)</name>
    <name type="common">Fission yeast</name>
    <dbReference type="NCBI Taxonomy" id="653667"/>
    <lineage>
        <taxon>Eukaryota</taxon>
        <taxon>Fungi</taxon>
        <taxon>Dikarya</taxon>
        <taxon>Ascomycota</taxon>
        <taxon>Taphrinomycotina</taxon>
        <taxon>Schizosaccharomycetes</taxon>
        <taxon>Schizosaccharomycetales</taxon>
        <taxon>Schizosaccharomycetaceae</taxon>
        <taxon>Schizosaccharomyces</taxon>
    </lineage>
</organism>
<dbReference type="GeneID" id="25038212"/>
<evidence type="ECO:0000313" key="2">
    <source>
        <dbReference type="EMBL" id="EPY53368.1"/>
    </source>
</evidence>
<sequence>MEEVKKKEIANAGTPGLRRHISGRWISNVPSYEGNEWSSEESEPEDNESNPTSADSVANLKSKEETRHELKDQISEVSEEEEEEEEEDSDDNTSDDDYGFDESSTFVYRKEASGSQETLATKNFTADESARMWAEKRRILLQRLGKNPDTKPADYTATYLSANVKQSSSPLAGNQMFNREEPAGPYTTLNNAASSTSLMHSQKRSQSLDDESEKIIQDTFEGNQTSKLSPSISYEDEGKFASSYFRPPTESDTSEVAQDEDVRHENYLERPVDTANHSKIPSAGSFLENPYTLRNIPQKQPSEQSDYTESKPPVVEEKKEPVSKNLEESEDTPSLVTHQPEGGAHNFIGSESDDSFALPTLKVEEETNSKTSLNEFEPENSAKPLTETSNPIPETFEEKFFQKEDDLHVPLVESPEQSAVALNEPAGSSTYRYVESTSAPTAEGNNSPVQQYEELVSPESPFLYSPHKTEEDRRFQNDVASDSDHESILHDVLPSSADEDIKSTQSRHLGSSDDAVSEVSKDDAVDPPLHHPLYTLVGKTESNSNVFKSNAEKNVSSLKIHENGNLPLTEKKASVINTGSFSETMSISSKASKLPETESYQNGESLENLYSYLSEETDSNVSKLNADDPFWSEGLQDDFQGIKTTESATSLHDPLPTIKEISAENAVPESAHLVVEEPNALSLPKVYEGSRRTSINNEELEAAALTRGSLPSIPTNTNEKTADEPSARIPTLDSRSKKDQIPNAPQLKTFENEEKPGKVSQDKSPLYFASFEAFVKSPLISIKEVNSLGSTDHRCNFFNRKIQDLRNYDSGLDSWIESSQRKNDDISSSKSFSKPLQMDFNKDYSTRSPSPAKSSGSIRHNIAAEARKKSKSAANDILHLFKKKGKNDTDNIPKDSKSKKKLFGKKIGFKP</sequence>
<dbReference type="HOGENOM" id="CLU_293041_0_0_1"/>
<dbReference type="GO" id="GO:0140278">
    <property type="term" value="P:mitotic division septum assembly"/>
    <property type="evidence" value="ECO:0007669"/>
    <property type="project" value="EnsemblFungi"/>
</dbReference>
<dbReference type="GO" id="GO:0008093">
    <property type="term" value="F:cytoskeletal anchor activity"/>
    <property type="evidence" value="ECO:0007669"/>
    <property type="project" value="EnsemblFungi"/>
</dbReference>
<feature type="compositionally biased region" description="Basic and acidic residues" evidence="1">
    <location>
        <begin position="750"/>
        <end position="761"/>
    </location>
</feature>
<evidence type="ECO:0000313" key="3">
    <source>
        <dbReference type="Proteomes" id="UP000015464"/>
    </source>
</evidence>
<feature type="compositionally biased region" description="Polar residues" evidence="1">
    <location>
        <begin position="187"/>
        <end position="200"/>
    </location>
</feature>
<evidence type="ECO:0000256" key="1">
    <source>
        <dbReference type="SAM" id="MobiDB-lite"/>
    </source>
</evidence>
<dbReference type="RefSeq" id="XP_013021613.1">
    <property type="nucleotide sequence ID" value="XM_013166159.1"/>
</dbReference>
<accession>S9W0L1</accession>
<feature type="compositionally biased region" description="Polar residues" evidence="1">
    <location>
        <begin position="846"/>
        <end position="858"/>
    </location>
</feature>
<feature type="compositionally biased region" description="Polar residues" evidence="1">
    <location>
        <begin position="540"/>
        <end position="553"/>
    </location>
</feature>
<dbReference type="STRING" id="653667.S9W0L1"/>
<dbReference type="EMBL" id="KE546988">
    <property type="protein sequence ID" value="EPY53368.1"/>
    <property type="molecule type" value="Genomic_DNA"/>
</dbReference>
<feature type="region of interest" description="Disordered" evidence="1">
    <location>
        <begin position="461"/>
        <end position="553"/>
    </location>
</feature>
<dbReference type="Proteomes" id="UP000015464">
    <property type="component" value="Unassembled WGS sequence"/>
</dbReference>
<protein>
    <submittedName>
        <fullName evidence="2">Uncharacterized protein</fullName>
    </submittedName>
</protein>
<reference evidence="2 3" key="1">
    <citation type="journal article" date="2011" name="Science">
        <title>Comparative functional genomics of the fission yeasts.</title>
        <authorList>
            <person name="Rhind N."/>
            <person name="Chen Z."/>
            <person name="Yassour M."/>
            <person name="Thompson D.A."/>
            <person name="Haas B.J."/>
            <person name="Habib N."/>
            <person name="Wapinski I."/>
            <person name="Roy S."/>
            <person name="Lin M.F."/>
            <person name="Heiman D.I."/>
            <person name="Young S.K."/>
            <person name="Furuya K."/>
            <person name="Guo Y."/>
            <person name="Pidoux A."/>
            <person name="Chen H.M."/>
            <person name="Robbertse B."/>
            <person name="Goldberg J.M."/>
            <person name="Aoki K."/>
            <person name="Bayne E.H."/>
            <person name="Berlin A.M."/>
            <person name="Desjardins C.A."/>
            <person name="Dobbs E."/>
            <person name="Dukaj L."/>
            <person name="Fan L."/>
            <person name="FitzGerald M.G."/>
            <person name="French C."/>
            <person name="Gujja S."/>
            <person name="Hansen K."/>
            <person name="Keifenheim D."/>
            <person name="Levin J.Z."/>
            <person name="Mosher R.A."/>
            <person name="Mueller C.A."/>
            <person name="Pfiffner J."/>
            <person name="Priest M."/>
            <person name="Russ C."/>
            <person name="Smialowska A."/>
            <person name="Swoboda P."/>
            <person name="Sykes S.M."/>
            <person name="Vaughn M."/>
            <person name="Vengrova S."/>
            <person name="Yoder R."/>
            <person name="Zeng Q."/>
            <person name="Allshire R."/>
            <person name="Baulcombe D."/>
            <person name="Birren B.W."/>
            <person name="Brown W."/>
            <person name="Ekwall K."/>
            <person name="Kellis M."/>
            <person name="Leatherwood J."/>
            <person name="Levin H."/>
            <person name="Margalit H."/>
            <person name="Martienssen R."/>
            <person name="Nieduszynski C.A."/>
            <person name="Spatafora J.W."/>
            <person name="Friedman N."/>
            <person name="Dalgaard J.Z."/>
            <person name="Baumann P."/>
            <person name="Niki H."/>
            <person name="Regev A."/>
            <person name="Nusbaum C."/>
        </authorList>
    </citation>
    <scope>NUCLEOTIDE SEQUENCE [LARGE SCALE GENOMIC DNA]</scope>
    <source>
        <strain evidence="3">OY26 / ATCC MYA-4695 / CBS 11777 / NBRC 106824 / NRRL Y48691</strain>
    </source>
</reference>
<feature type="compositionally biased region" description="Basic and acidic residues" evidence="1">
    <location>
        <begin position="886"/>
        <end position="896"/>
    </location>
</feature>
<feature type="region of interest" description="Disordered" evidence="1">
    <location>
        <begin position="166"/>
        <end position="393"/>
    </location>
</feature>
<dbReference type="OMA" id="YEGNEWS"/>
<proteinExistence type="predicted"/>
<feature type="compositionally biased region" description="Polar residues" evidence="1">
    <location>
        <begin position="220"/>
        <end position="232"/>
    </location>
</feature>
<dbReference type="GO" id="GO:0070273">
    <property type="term" value="F:phosphatidylinositol-4-phosphate binding"/>
    <property type="evidence" value="ECO:0007669"/>
    <property type="project" value="EnsemblFungi"/>
</dbReference>
<dbReference type="GO" id="GO:0005546">
    <property type="term" value="F:phosphatidylinositol-4,5-bisphosphate binding"/>
    <property type="evidence" value="ECO:0007669"/>
    <property type="project" value="EnsemblFungi"/>
</dbReference>
<feature type="region of interest" description="Disordered" evidence="1">
    <location>
        <begin position="706"/>
        <end position="761"/>
    </location>
</feature>
<feature type="compositionally biased region" description="Acidic residues" evidence="1">
    <location>
        <begin position="77"/>
        <end position="100"/>
    </location>
</feature>
<feature type="region of interest" description="Disordered" evidence="1">
    <location>
        <begin position="839"/>
        <end position="911"/>
    </location>
</feature>
<feature type="compositionally biased region" description="Basic and acidic residues" evidence="1">
    <location>
        <begin position="61"/>
        <end position="74"/>
    </location>
</feature>
<feature type="compositionally biased region" description="Basic and acidic residues" evidence="1">
    <location>
        <begin position="314"/>
        <end position="327"/>
    </location>
</feature>
<keyword evidence="3" id="KW-1185">Reference proteome</keyword>
<dbReference type="GO" id="GO:0032153">
    <property type="term" value="C:cell division site"/>
    <property type="evidence" value="ECO:0007669"/>
    <property type="project" value="EnsemblFungi"/>
</dbReference>
<dbReference type="AlphaFoldDB" id="S9W0L1"/>
<feature type="compositionally biased region" description="Basic and acidic residues" evidence="1">
    <location>
        <begin position="467"/>
        <end position="489"/>
    </location>
</feature>
<feature type="compositionally biased region" description="Polar residues" evidence="1">
    <location>
        <begin position="166"/>
        <end position="177"/>
    </location>
</feature>
<gene>
    <name evidence="2" type="ORF">SPOG_03895</name>
</gene>
<dbReference type="GO" id="GO:0051286">
    <property type="term" value="C:cell tip"/>
    <property type="evidence" value="ECO:0007669"/>
    <property type="project" value="EnsemblFungi"/>
</dbReference>
<dbReference type="OrthoDB" id="5403633at2759"/>
<name>S9W0L1_SCHCR</name>
<feature type="compositionally biased region" description="Acidic residues" evidence="1">
    <location>
        <begin position="38"/>
        <end position="48"/>
    </location>
</feature>
<feature type="region of interest" description="Disordered" evidence="1">
    <location>
        <begin position="1"/>
        <end position="117"/>
    </location>
</feature>